<gene>
    <name evidence="2" type="ORF">NBZ79_09955</name>
</gene>
<dbReference type="RefSeq" id="WP_251932233.1">
    <property type="nucleotide sequence ID" value="NZ_CP098747.1"/>
</dbReference>
<accession>A0ABY4VXS2</accession>
<feature type="signal peptide" evidence="1">
    <location>
        <begin position="1"/>
        <end position="26"/>
    </location>
</feature>
<evidence type="ECO:0000313" key="3">
    <source>
        <dbReference type="Proteomes" id="UP001056291"/>
    </source>
</evidence>
<name>A0ABY4VXS2_9PROT</name>
<proteinExistence type="predicted"/>
<dbReference type="PANTHER" id="PTHR36573">
    <property type="entry name" value="INTERMEMBRANE PHOSPHOLIPID TRANSPORT SYSTEM BINDING PROTEIN MLAC"/>
    <property type="match status" value="1"/>
</dbReference>
<reference evidence="2" key="1">
    <citation type="submission" date="2022-06" db="EMBL/GenBank/DDBJ databases">
        <title>Sneathiella actinostolidae sp. nov., isolated from a sea anemonein the Western Pacific Ocean.</title>
        <authorList>
            <person name="Wei M.J."/>
        </authorList>
    </citation>
    <scope>NUCLEOTIDE SEQUENCE</scope>
    <source>
        <strain evidence="2">PHK-P5</strain>
    </source>
</reference>
<dbReference type="Pfam" id="PF05494">
    <property type="entry name" value="MlaC"/>
    <property type="match status" value="1"/>
</dbReference>
<dbReference type="EMBL" id="CP098747">
    <property type="protein sequence ID" value="USG59512.1"/>
    <property type="molecule type" value="Genomic_DNA"/>
</dbReference>
<sequence>MTVFRTVFFCTFSLLLVQVSTVVAIAGDRSDRAEQLILDLSEQAKLILSTTEDTLSEREIHFVKAIEGDFRFDVISEIVIGPTWQTLSSTQRNLFIDLFSDFYLQAYGSQLGGYPGDRFDILSSSENGSRDSFVKTKLNRPKRTSVTLLWRVREFEGKPYIIDLVIDDISVALSHREHFDGVLKDDGIEGVITLLTIRAERLSAQPLY</sequence>
<keyword evidence="1" id="KW-0732">Signal</keyword>
<dbReference type="InterPro" id="IPR042245">
    <property type="entry name" value="Tgt2/MlaC_sf"/>
</dbReference>
<dbReference type="Proteomes" id="UP001056291">
    <property type="component" value="Chromosome"/>
</dbReference>
<dbReference type="PANTHER" id="PTHR36573:SF1">
    <property type="entry name" value="INTERMEMBRANE PHOSPHOLIPID TRANSPORT SYSTEM BINDING PROTEIN MLAC"/>
    <property type="match status" value="1"/>
</dbReference>
<keyword evidence="3" id="KW-1185">Reference proteome</keyword>
<evidence type="ECO:0000256" key="1">
    <source>
        <dbReference type="SAM" id="SignalP"/>
    </source>
</evidence>
<dbReference type="Gene3D" id="3.10.450.710">
    <property type="entry name" value="Tgt2/MlaC"/>
    <property type="match status" value="1"/>
</dbReference>
<organism evidence="2 3">
    <name type="scientific">Sneathiella marina</name>
    <dbReference type="NCBI Taxonomy" id="2950108"/>
    <lineage>
        <taxon>Bacteria</taxon>
        <taxon>Pseudomonadati</taxon>
        <taxon>Pseudomonadota</taxon>
        <taxon>Alphaproteobacteria</taxon>
        <taxon>Sneathiellales</taxon>
        <taxon>Sneathiellaceae</taxon>
        <taxon>Sneathiella</taxon>
    </lineage>
</organism>
<dbReference type="InterPro" id="IPR008869">
    <property type="entry name" value="MlaC/ttg2D"/>
</dbReference>
<feature type="chain" id="PRO_5045621878" evidence="1">
    <location>
        <begin position="27"/>
        <end position="208"/>
    </location>
</feature>
<evidence type="ECO:0000313" key="2">
    <source>
        <dbReference type="EMBL" id="USG59512.1"/>
    </source>
</evidence>
<protein>
    <submittedName>
        <fullName evidence="2">ABC transporter substrate-binding protein</fullName>
    </submittedName>
</protein>